<keyword evidence="2" id="KW-1185">Reference proteome</keyword>
<organism evidence="1 2">
    <name type="scientific">Chitinophaga qingshengii</name>
    <dbReference type="NCBI Taxonomy" id="1569794"/>
    <lineage>
        <taxon>Bacteria</taxon>
        <taxon>Pseudomonadati</taxon>
        <taxon>Bacteroidota</taxon>
        <taxon>Chitinophagia</taxon>
        <taxon>Chitinophagales</taxon>
        <taxon>Chitinophagaceae</taxon>
        <taxon>Chitinophaga</taxon>
    </lineage>
</organism>
<evidence type="ECO:0000313" key="2">
    <source>
        <dbReference type="Proteomes" id="UP000659124"/>
    </source>
</evidence>
<evidence type="ECO:0000313" key="1">
    <source>
        <dbReference type="EMBL" id="MBC9932855.1"/>
    </source>
</evidence>
<name>A0ABR7TQV8_9BACT</name>
<proteinExistence type="predicted"/>
<sequence>MKKKILKAEKKLYFGKSAIAVLSASQQEILAGGLPPVTLDRKCYTRDQTCETIPYTQMNCIYC</sequence>
<dbReference type="InterPro" id="IPR058238">
    <property type="entry name" value="Lant_leader_dom"/>
</dbReference>
<comment type="caution">
    <text evidence="1">The sequence shown here is derived from an EMBL/GenBank/DDBJ whole genome shotgun (WGS) entry which is preliminary data.</text>
</comment>
<dbReference type="NCBIfam" id="NF038153">
    <property type="entry name" value="lant_leader_L1a"/>
    <property type="match status" value="1"/>
</dbReference>
<dbReference type="Proteomes" id="UP000659124">
    <property type="component" value="Unassembled WGS sequence"/>
</dbReference>
<protein>
    <submittedName>
        <fullName evidence="1">Class I lanthipeptide</fullName>
    </submittedName>
</protein>
<accession>A0ABR7TQV8</accession>
<reference evidence="1 2" key="1">
    <citation type="submission" date="2020-09" db="EMBL/GenBank/DDBJ databases">
        <title>Genome sequences of type strains of Chitinophaga qingshengii and Chitinophaga varians.</title>
        <authorList>
            <person name="Kittiwongwattana C."/>
        </authorList>
    </citation>
    <scope>NUCLEOTIDE SEQUENCE [LARGE SCALE GENOMIC DNA]</scope>
    <source>
        <strain evidence="1 2">JCM 30026</strain>
    </source>
</reference>
<dbReference type="RefSeq" id="WP_188089985.1">
    <property type="nucleotide sequence ID" value="NZ_JACVFC010000003.1"/>
</dbReference>
<dbReference type="EMBL" id="JACVFC010000003">
    <property type="protein sequence ID" value="MBC9932855.1"/>
    <property type="molecule type" value="Genomic_DNA"/>
</dbReference>
<gene>
    <name evidence="1" type="ORF">ICL07_20880</name>
</gene>